<dbReference type="SUPFAM" id="SSF46894">
    <property type="entry name" value="C-terminal effector domain of the bipartite response regulators"/>
    <property type="match status" value="1"/>
</dbReference>
<dbReference type="InterPro" id="IPR000792">
    <property type="entry name" value="Tscrpt_reg_LuxR_C"/>
</dbReference>
<keyword evidence="2" id="KW-0067">ATP-binding</keyword>
<dbReference type="InterPro" id="IPR041664">
    <property type="entry name" value="AAA_16"/>
</dbReference>
<reference evidence="5 6" key="1">
    <citation type="submission" date="2019-09" db="EMBL/GenBank/DDBJ databases">
        <title>Mumia zhuanghuii sp. nov. isolated from the intestinal contents of plateau pika (Ochotona curzoniae) in the Qinghai-Tibet plateau of China.</title>
        <authorList>
            <person name="Tian Z."/>
        </authorList>
    </citation>
    <scope>NUCLEOTIDE SEQUENCE [LARGE SCALE GENOMIC DNA]</scope>
    <source>
        <strain evidence="6">350</strain>
    </source>
</reference>
<dbReference type="SUPFAM" id="SSF52540">
    <property type="entry name" value="P-loop containing nucleoside triphosphate hydrolases"/>
    <property type="match status" value="1"/>
</dbReference>
<feature type="domain" description="HTH luxR-type" evidence="4">
    <location>
        <begin position="924"/>
        <end position="989"/>
    </location>
</feature>
<sequence length="990" mass="106411">MTKPAEQADTAAMGSNPVGGVRDDGLMPSDWTTTEPLVGREVELQRLLQAAGVGDREARGGVLLSGDAGIGKTRLLRELAARAADDGHQVLAGHCLDLGDSAIPFQPFAEVLVGLDVATREAISEAMPPLGPLMWGAVDGAGVDRGELFSSVVAALELLAASRPLLLVVEDAHWADASTRHLIRYVLAQRYEGPVRFVVSYRSDDLHRRHPLRPDVAEWSRLPGVQRLELGPLGDDEVRELVRSRATAGLGAPDVTAIVRRAAGNAFIVEELLDVDDQEGPLPSTLADLMLVRLDRLDESGRQVVRAIACAGGQVTDELLGAVVDLPAATIEEALRSALDHRILTRTRSDGYAFRHALLAEVVRDDLLPAERRRIHTAYVRALLDDGESADVARHAFEAQMPDVAFTASVHAAEQATRVTGHEEAAQHYERALSIAESAPDGTDVVDLVIATSEALTASGYVRRAFGVVDDFLDRESAGLSDHDRGRLLVAYGAAALMADRQVEPAQAVERAFAIVPEQPTPLRASLEALAAIVAANERRHEDAIRWATQAVTLGQRLGLTRVVADAAATKARVRARIGDDPAGDERRFLEVAEAARESGNIVAELRARHHLAFHYHDRGDLDIAEREFLSTMDAAAKAGRQWAPYGFDGRFFASVTAYLRGRWDLVVELGDVSALRPPTVHAACLEAVGLLVSAGRGETDALSTAERLRDGFWKKDIALAIHSGTAAIDLAPDVVSAERWHDDLVKTLASDWAGELAPARLRMAGLLVSRYADAAPHASSVERSGWIENAARLRAVGDRTIVERGPFGLEGRAWSMRLDAEILRLRWGAGEEVPLETMLSAWRETTATFAELGHVYEEARSASRLAAVLHAAGDVAGAKQVASAAFEKAADLRADPLARQLEQLAGTTTRSSSSDRAPASTPAVAGEKPLTAREREVLDHLVEGRTNGEIASMLFISTKTVSVHVSNILAKLGASTRTEAAAIARRQQV</sequence>
<dbReference type="EMBL" id="VDFQ02000002">
    <property type="protein sequence ID" value="KAA1423858.1"/>
    <property type="molecule type" value="Genomic_DNA"/>
</dbReference>
<dbReference type="SUPFAM" id="SSF48452">
    <property type="entry name" value="TPR-like"/>
    <property type="match status" value="1"/>
</dbReference>
<dbReference type="SMART" id="SM00421">
    <property type="entry name" value="HTH_LUXR"/>
    <property type="match status" value="1"/>
</dbReference>
<dbReference type="Gene3D" id="3.40.50.300">
    <property type="entry name" value="P-loop containing nucleotide triphosphate hydrolases"/>
    <property type="match status" value="1"/>
</dbReference>
<dbReference type="GO" id="GO:0003677">
    <property type="term" value="F:DNA binding"/>
    <property type="evidence" value="ECO:0007669"/>
    <property type="project" value="InterPro"/>
</dbReference>
<dbReference type="Pfam" id="PF00196">
    <property type="entry name" value="GerE"/>
    <property type="match status" value="1"/>
</dbReference>
<name>A0A5Q6S0G8_9ACTN</name>
<dbReference type="PROSITE" id="PS00622">
    <property type="entry name" value="HTH_LUXR_1"/>
    <property type="match status" value="1"/>
</dbReference>
<evidence type="ECO:0000313" key="5">
    <source>
        <dbReference type="EMBL" id="KAA1423858.1"/>
    </source>
</evidence>
<organism evidence="5 6">
    <name type="scientific">Mumia zhuanghuii</name>
    <dbReference type="NCBI Taxonomy" id="2585211"/>
    <lineage>
        <taxon>Bacteria</taxon>
        <taxon>Bacillati</taxon>
        <taxon>Actinomycetota</taxon>
        <taxon>Actinomycetes</taxon>
        <taxon>Propionibacteriales</taxon>
        <taxon>Nocardioidaceae</taxon>
        <taxon>Mumia</taxon>
    </lineage>
</organism>
<dbReference type="OrthoDB" id="5476461at2"/>
<protein>
    <submittedName>
        <fullName evidence="5">AAA family ATPase</fullName>
    </submittedName>
</protein>
<dbReference type="GO" id="GO:0005524">
    <property type="term" value="F:ATP binding"/>
    <property type="evidence" value="ECO:0007669"/>
    <property type="project" value="UniProtKB-KW"/>
</dbReference>
<dbReference type="GO" id="GO:0004016">
    <property type="term" value="F:adenylate cyclase activity"/>
    <property type="evidence" value="ECO:0007669"/>
    <property type="project" value="TreeGrafter"/>
</dbReference>
<dbReference type="Pfam" id="PF13191">
    <property type="entry name" value="AAA_16"/>
    <property type="match status" value="1"/>
</dbReference>
<dbReference type="CDD" id="cd06170">
    <property type="entry name" value="LuxR_C_like"/>
    <property type="match status" value="1"/>
</dbReference>
<feature type="compositionally biased region" description="Polar residues" evidence="3">
    <location>
        <begin position="906"/>
        <end position="916"/>
    </location>
</feature>
<dbReference type="InterPro" id="IPR027417">
    <property type="entry name" value="P-loop_NTPase"/>
</dbReference>
<evidence type="ECO:0000256" key="1">
    <source>
        <dbReference type="ARBA" id="ARBA00022741"/>
    </source>
</evidence>
<keyword evidence="1" id="KW-0547">Nucleotide-binding</keyword>
<evidence type="ECO:0000256" key="3">
    <source>
        <dbReference type="SAM" id="MobiDB-lite"/>
    </source>
</evidence>
<evidence type="ECO:0000313" key="6">
    <source>
        <dbReference type="Proteomes" id="UP000307768"/>
    </source>
</evidence>
<dbReference type="GO" id="GO:0006355">
    <property type="term" value="P:regulation of DNA-templated transcription"/>
    <property type="evidence" value="ECO:0007669"/>
    <property type="project" value="InterPro"/>
</dbReference>
<comment type="caution">
    <text evidence="5">The sequence shown here is derived from an EMBL/GenBank/DDBJ whole genome shotgun (WGS) entry which is preliminary data.</text>
</comment>
<dbReference type="PROSITE" id="PS50043">
    <property type="entry name" value="HTH_LUXR_2"/>
    <property type="match status" value="1"/>
</dbReference>
<dbReference type="AlphaFoldDB" id="A0A5Q6S0G8"/>
<dbReference type="InterPro" id="IPR036388">
    <property type="entry name" value="WH-like_DNA-bd_sf"/>
</dbReference>
<feature type="region of interest" description="Disordered" evidence="3">
    <location>
        <begin position="1"/>
        <end position="28"/>
    </location>
</feature>
<dbReference type="Proteomes" id="UP000307768">
    <property type="component" value="Unassembled WGS sequence"/>
</dbReference>
<evidence type="ECO:0000259" key="4">
    <source>
        <dbReference type="PROSITE" id="PS50043"/>
    </source>
</evidence>
<dbReference type="GO" id="GO:0005737">
    <property type="term" value="C:cytoplasm"/>
    <property type="evidence" value="ECO:0007669"/>
    <property type="project" value="TreeGrafter"/>
</dbReference>
<dbReference type="PANTHER" id="PTHR16305">
    <property type="entry name" value="TESTICULAR SOLUBLE ADENYLYL CYCLASE"/>
    <property type="match status" value="1"/>
</dbReference>
<feature type="region of interest" description="Disordered" evidence="3">
    <location>
        <begin position="906"/>
        <end position="932"/>
    </location>
</feature>
<dbReference type="InterPro" id="IPR016032">
    <property type="entry name" value="Sig_transdc_resp-reg_C-effctor"/>
</dbReference>
<evidence type="ECO:0000256" key="2">
    <source>
        <dbReference type="ARBA" id="ARBA00022840"/>
    </source>
</evidence>
<gene>
    <name evidence="5" type="ORF">FE697_009890</name>
</gene>
<dbReference type="PANTHER" id="PTHR16305:SF35">
    <property type="entry name" value="TRANSCRIPTIONAL ACTIVATOR DOMAIN"/>
    <property type="match status" value="1"/>
</dbReference>
<dbReference type="PRINTS" id="PR00038">
    <property type="entry name" value="HTHLUXR"/>
</dbReference>
<dbReference type="Gene3D" id="1.10.10.10">
    <property type="entry name" value="Winged helix-like DNA-binding domain superfamily/Winged helix DNA-binding domain"/>
    <property type="match status" value="1"/>
</dbReference>
<proteinExistence type="predicted"/>
<dbReference type="InterPro" id="IPR011990">
    <property type="entry name" value="TPR-like_helical_dom_sf"/>
</dbReference>
<accession>A0A5Q6S0G8</accession>